<sequence>MKKGKNIGITIVVLVLLGIAFYSYMGGFQQVTVNRESFGPTEIFYTTHKGPYNEIGNSWDRFQKEWESVGITSCDSLAIYLDGPDTEPTKLRSVLGCRWEELSAEQKKQVTSKFKTFSIPQMNGLSASFPFRNFLSYFLAPTKVYPKFQEILTTESSQTSVAIEIYGGSSLSVNSIGFFMPIGVSREVFKSLEEAFH</sequence>
<gene>
    <name evidence="2" type="ORF">CLV96_3580</name>
</gene>
<keyword evidence="3" id="KW-1185">Reference proteome</keyword>
<evidence type="ECO:0008006" key="4">
    <source>
        <dbReference type="Google" id="ProtNLM"/>
    </source>
</evidence>
<reference evidence="2 3" key="1">
    <citation type="submission" date="2019-03" db="EMBL/GenBank/DDBJ databases">
        <title>Genomic Encyclopedia of Archaeal and Bacterial Type Strains, Phase II (KMG-II): from individual species to whole genera.</title>
        <authorList>
            <person name="Goeker M."/>
        </authorList>
    </citation>
    <scope>NUCLEOTIDE SEQUENCE [LARGE SCALE GENOMIC DNA]</scope>
    <source>
        <strain evidence="2 3">DSM 21537</strain>
    </source>
</reference>
<name>A0A4R8MLF7_LEPME</name>
<organism evidence="2 3">
    <name type="scientific">Leptospira meyeri</name>
    <dbReference type="NCBI Taxonomy" id="29508"/>
    <lineage>
        <taxon>Bacteria</taxon>
        <taxon>Pseudomonadati</taxon>
        <taxon>Spirochaetota</taxon>
        <taxon>Spirochaetia</taxon>
        <taxon>Leptospirales</taxon>
        <taxon>Leptospiraceae</taxon>
        <taxon>Leptospira</taxon>
    </lineage>
</organism>
<evidence type="ECO:0000313" key="2">
    <source>
        <dbReference type="EMBL" id="TDY68023.1"/>
    </source>
</evidence>
<proteinExistence type="predicted"/>
<dbReference type="STRING" id="1193051.LEP1GSC017_0803"/>
<dbReference type="PANTHER" id="PTHR15949">
    <property type="entry name" value="TESTIS-EXPRESSED PROTEIN 264"/>
    <property type="match status" value="1"/>
</dbReference>
<dbReference type="SUPFAM" id="SSF55136">
    <property type="entry name" value="Probable bacterial effector-binding domain"/>
    <property type="match status" value="1"/>
</dbReference>
<dbReference type="EMBL" id="SORO01000003">
    <property type="protein sequence ID" value="TDY68023.1"/>
    <property type="molecule type" value="Genomic_DNA"/>
</dbReference>
<evidence type="ECO:0000313" key="3">
    <source>
        <dbReference type="Proteomes" id="UP000294684"/>
    </source>
</evidence>
<dbReference type="OrthoDB" id="328461at2"/>
<accession>A0A4R8MLF7</accession>
<comment type="caution">
    <text evidence="2">The sequence shown here is derived from an EMBL/GenBank/DDBJ whole genome shotgun (WGS) entry which is preliminary data.</text>
</comment>
<dbReference type="InterPro" id="IPR011256">
    <property type="entry name" value="Reg_factor_effector_dom_sf"/>
</dbReference>
<evidence type="ECO:0000256" key="1">
    <source>
        <dbReference type="SAM" id="Phobius"/>
    </source>
</evidence>
<feature type="transmembrane region" description="Helical" evidence="1">
    <location>
        <begin position="7"/>
        <end position="25"/>
    </location>
</feature>
<dbReference type="AlphaFoldDB" id="A0A4R8MLF7"/>
<dbReference type="RefSeq" id="WP_004785433.1">
    <property type="nucleotide sequence ID" value="NZ_SORO01000003.1"/>
</dbReference>
<dbReference type="Proteomes" id="UP000294684">
    <property type="component" value="Unassembled WGS sequence"/>
</dbReference>
<keyword evidence="1" id="KW-0472">Membrane</keyword>
<dbReference type="PANTHER" id="PTHR15949:SF3">
    <property type="entry name" value="TESTIS-EXPRESSED PROTEIN 264"/>
    <property type="match status" value="1"/>
</dbReference>
<dbReference type="Gene3D" id="3.20.80.10">
    <property type="entry name" value="Regulatory factor, effector binding domain"/>
    <property type="match status" value="1"/>
</dbReference>
<keyword evidence="1" id="KW-0812">Transmembrane</keyword>
<protein>
    <recommendedName>
        <fullName evidence="4">GyrI-like small molecule binding domain-containing protein</fullName>
    </recommendedName>
</protein>
<keyword evidence="1" id="KW-1133">Transmembrane helix</keyword>
<dbReference type="GeneID" id="79828842"/>